<reference evidence="7 8" key="1">
    <citation type="submission" date="2019-07" db="EMBL/GenBank/DDBJ databases">
        <title>Complete genome sequence of Comamonas sp. NLF 7-7 isolated from livestock.</title>
        <authorList>
            <person name="Kim D.H."/>
            <person name="Kim J.G."/>
        </authorList>
    </citation>
    <scope>NUCLEOTIDE SEQUENCE [LARGE SCALE GENOMIC DNA]</scope>
    <source>
        <strain evidence="7 8">NLF 7-7</strain>
    </source>
</reference>
<proteinExistence type="inferred from homology"/>
<keyword evidence="4 6" id="KW-0998">Cell outer membrane</keyword>
<evidence type="ECO:0000313" key="8">
    <source>
        <dbReference type="Proteomes" id="UP000321199"/>
    </source>
</evidence>
<comment type="function">
    <text evidence="6">Together with LptD, is involved in the assembly of lipopolysaccharide (LPS) at the surface of the outer membrane. Required for the proper assembly of LptD. Binds LPS and may serve as the LPS recognition site at the outer membrane.</text>
</comment>
<evidence type="ECO:0000313" key="7">
    <source>
        <dbReference type="EMBL" id="QEA12700.1"/>
    </source>
</evidence>
<keyword evidence="1" id="KW-0732">Signal</keyword>
<name>A0A5B8RTA1_9BURK</name>
<dbReference type="KEGG" id="cof:FOZ74_06505"/>
<keyword evidence="5" id="KW-0449">Lipoprotein</keyword>
<dbReference type="PANTHER" id="PTHR38098:SF1">
    <property type="entry name" value="LPS-ASSEMBLY LIPOPROTEIN LPTE"/>
    <property type="match status" value="1"/>
</dbReference>
<dbReference type="RefSeq" id="WP_146912294.1">
    <property type="nucleotide sequence ID" value="NZ_CP042344.1"/>
</dbReference>
<comment type="similarity">
    <text evidence="6">Belongs to the LptE lipoprotein family.</text>
</comment>
<keyword evidence="3" id="KW-0564">Palmitate</keyword>
<organism evidence="7 8">
    <name type="scientific">Comamonas flocculans</name>
    <dbReference type="NCBI Taxonomy" id="2597701"/>
    <lineage>
        <taxon>Bacteria</taxon>
        <taxon>Pseudomonadati</taxon>
        <taxon>Pseudomonadota</taxon>
        <taxon>Betaproteobacteria</taxon>
        <taxon>Burkholderiales</taxon>
        <taxon>Comamonadaceae</taxon>
        <taxon>Comamonas</taxon>
    </lineage>
</organism>
<dbReference type="GO" id="GO:0001530">
    <property type="term" value="F:lipopolysaccharide binding"/>
    <property type="evidence" value="ECO:0007669"/>
    <property type="project" value="TreeGrafter"/>
</dbReference>
<gene>
    <name evidence="6" type="primary">lptE</name>
    <name evidence="7" type="ORF">FOZ74_06505</name>
</gene>
<dbReference type="GO" id="GO:0015920">
    <property type="term" value="P:lipopolysaccharide transport"/>
    <property type="evidence" value="ECO:0007669"/>
    <property type="project" value="TreeGrafter"/>
</dbReference>
<evidence type="ECO:0000256" key="4">
    <source>
        <dbReference type="ARBA" id="ARBA00023237"/>
    </source>
</evidence>
<dbReference type="EMBL" id="CP042344">
    <property type="protein sequence ID" value="QEA12700.1"/>
    <property type="molecule type" value="Genomic_DNA"/>
</dbReference>
<dbReference type="GO" id="GO:1990351">
    <property type="term" value="C:transporter complex"/>
    <property type="evidence" value="ECO:0007669"/>
    <property type="project" value="TreeGrafter"/>
</dbReference>
<evidence type="ECO:0000256" key="3">
    <source>
        <dbReference type="ARBA" id="ARBA00023139"/>
    </source>
</evidence>
<sequence length="167" mass="18194">MPQRRTLLVLLAAAPLAGCGFHLRGAPEFAFSSLYLAPGGTSLNQPLIRTLQGAGGGLLLHTDPGQQAQAEVVLELFGEQRSRTVVGMTTAGQVRELQLGLSVHFRLRDQRGGVWIGDTRLARTEDVSYSESVSLAKESEEALLYRNMQMDLVQQIVRRLAAVKAPR</sequence>
<evidence type="ECO:0000256" key="1">
    <source>
        <dbReference type="ARBA" id="ARBA00022729"/>
    </source>
</evidence>
<keyword evidence="8" id="KW-1185">Reference proteome</keyword>
<dbReference type="OrthoDB" id="5298094at2"/>
<dbReference type="AlphaFoldDB" id="A0A5B8RTA1"/>
<comment type="subunit">
    <text evidence="6">Component of the lipopolysaccharide transport and assembly complex. Interacts with LptD.</text>
</comment>
<dbReference type="GO" id="GO:0009279">
    <property type="term" value="C:cell outer membrane"/>
    <property type="evidence" value="ECO:0007669"/>
    <property type="project" value="UniProtKB-UniRule"/>
</dbReference>
<dbReference type="Pfam" id="PF04390">
    <property type="entry name" value="LptE"/>
    <property type="match status" value="1"/>
</dbReference>
<dbReference type="Gene3D" id="3.30.160.150">
    <property type="entry name" value="Lipoprotein like domain"/>
    <property type="match status" value="1"/>
</dbReference>
<dbReference type="InterPro" id="IPR007485">
    <property type="entry name" value="LPS_assembly_LptE"/>
</dbReference>
<dbReference type="PANTHER" id="PTHR38098">
    <property type="entry name" value="LPS-ASSEMBLY LIPOPROTEIN LPTE"/>
    <property type="match status" value="1"/>
</dbReference>
<dbReference type="Proteomes" id="UP000321199">
    <property type="component" value="Chromosome"/>
</dbReference>
<protein>
    <recommendedName>
        <fullName evidence="6">LPS-assembly lipoprotein LptE</fullName>
    </recommendedName>
</protein>
<accession>A0A5B8RTA1</accession>
<evidence type="ECO:0000256" key="2">
    <source>
        <dbReference type="ARBA" id="ARBA00023136"/>
    </source>
</evidence>
<dbReference type="HAMAP" id="MF_01186">
    <property type="entry name" value="LPS_assembly_LptE"/>
    <property type="match status" value="1"/>
</dbReference>
<dbReference type="GO" id="GO:0043165">
    <property type="term" value="P:Gram-negative-bacterium-type cell outer membrane assembly"/>
    <property type="evidence" value="ECO:0007669"/>
    <property type="project" value="UniProtKB-UniRule"/>
</dbReference>
<keyword evidence="2 6" id="KW-0472">Membrane</keyword>
<evidence type="ECO:0000256" key="5">
    <source>
        <dbReference type="ARBA" id="ARBA00023288"/>
    </source>
</evidence>
<evidence type="ECO:0000256" key="6">
    <source>
        <dbReference type="HAMAP-Rule" id="MF_01186"/>
    </source>
</evidence>